<dbReference type="RefSeq" id="WP_344058898.1">
    <property type="nucleotide sequence ID" value="NZ_BAAAPU010000003.1"/>
</dbReference>
<protein>
    <submittedName>
        <fullName evidence="1">Uncharacterized protein</fullName>
    </submittedName>
</protein>
<dbReference type="Proteomes" id="UP001500013">
    <property type="component" value="Unassembled WGS sequence"/>
</dbReference>
<gene>
    <name evidence="1" type="ORF">GCM10009817_09400</name>
</gene>
<comment type="caution">
    <text evidence="1">The sequence shown here is derived from an EMBL/GenBank/DDBJ whole genome shotgun (WGS) entry which is preliminary data.</text>
</comment>
<proteinExistence type="predicted"/>
<evidence type="ECO:0000313" key="2">
    <source>
        <dbReference type="Proteomes" id="UP001500013"/>
    </source>
</evidence>
<name>A0ABN2RMD2_9MICO</name>
<sequence>MPDEHLIATTPRAPWLPPGSSAEVWAGDDCAVAVPAIIVRLLLTKWPAYGDPRFFCVPTAKGLDLPTRLLGSDQERGRPSAGLAPLLYDVFGGSEVVTRCVGYVRNVVPHPDMDYPHPTPWAHVPVFVAMDAVEPIVDGEWITLERGRRELRPRHWWPIVDNHLTTAADTQRSLDRLE</sequence>
<evidence type="ECO:0000313" key="1">
    <source>
        <dbReference type="EMBL" id="GAA1971525.1"/>
    </source>
</evidence>
<dbReference type="EMBL" id="BAAAPU010000003">
    <property type="protein sequence ID" value="GAA1971525.1"/>
    <property type="molecule type" value="Genomic_DNA"/>
</dbReference>
<organism evidence="1 2">
    <name type="scientific">Terrabacter lapilli</name>
    <dbReference type="NCBI Taxonomy" id="436231"/>
    <lineage>
        <taxon>Bacteria</taxon>
        <taxon>Bacillati</taxon>
        <taxon>Actinomycetota</taxon>
        <taxon>Actinomycetes</taxon>
        <taxon>Micrococcales</taxon>
        <taxon>Intrasporangiaceae</taxon>
        <taxon>Terrabacter</taxon>
    </lineage>
</organism>
<keyword evidence="2" id="KW-1185">Reference proteome</keyword>
<accession>A0ABN2RMD2</accession>
<reference evidence="1 2" key="1">
    <citation type="journal article" date="2019" name="Int. J. Syst. Evol. Microbiol.">
        <title>The Global Catalogue of Microorganisms (GCM) 10K type strain sequencing project: providing services to taxonomists for standard genome sequencing and annotation.</title>
        <authorList>
            <consortium name="The Broad Institute Genomics Platform"/>
            <consortium name="The Broad Institute Genome Sequencing Center for Infectious Disease"/>
            <person name="Wu L."/>
            <person name="Ma J."/>
        </authorList>
    </citation>
    <scope>NUCLEOTIDE SEQUENCE [LARGE SCALE GENOMIC DNA]</scope>
    <source>
        <strain evidence="1 2">JCM 15628</strain>
    </source>
</reference>